<accession>A0ABT1SDQ2</accession>
<dbReference type="PROSITE" id="PS51186">
    <property type="entry name" value="GNAT"/>
    <property type="match status" value="1"/>
</dbReference>
<reference evidence="2 3" key="1">
    <citation type="submission" date="2022-06" db="EMBL/GenBank/DDBJ databases">
        <title>Isolation of gut microbiota from human fecal samples.</title>
        <authorList>
            <person name="Pamer E.G."/>
            <person name="Barat B."/>
            <person name="Waligurski E."/>
            <person name="Medina S."/>
            <person name="Paddock L."/>
            <person name="Mostad J."/>
        </authorList>
    </citation>
    <scope>NUCLEOTIDE SEQUENCE [LARGE SCALE GENOMIC DNA]</scope>
    <source>
        <strain evidence="2 3">DFI.7.95</strain>
    </source>
</reference>
<sequence>MKIVNMNEIKEDLILQAAQILTDNLPIGWPTLDDAIDEIKERLIPENVLLAAVEDNEIIGWGGILPQYNGNVFELHPLAVKENMRRNGVGAAIVKALEDAARSRGGITMQLGADDEVNDRETSFANVDLYDNLPRHIENFDPGTHQTGFYMKIGYKIIGVVPDANGIGKPDIWMGKRL</sequence>
<dbReference type="EMBL" id="JANGAC010000014">
    <property type="protein sequence ID" value="MCQ4924606.1"/>
    <property type="molecule type" value="Genomic_DNA"/>
</dbReference>
<comment type="caution">
    <text evidence="2">The sequence shown here is derived from an EMBL/GenBank/DDBJ whole genome shotgun (WGS) entry which is preliminary data.</text>
</comment>
<dbReference type="InterPro" id="IPR016181">
    <property type="entry name" value="Acyl_CoA_acyltransferase"/>
</dbReference>
<gene>
    <name evidence="2" type="ORF">NE686_16000</name>
</gene>
<proteinExistence type="predicted"/>
<dbReference type="RefSeq" id="WP_256312316.1">
    <property type="nucleotide sequence ID" value="NZ_JANGAC010000014.1"/>
</dbReference>
<feature type="domain" description="N-acetyltransferase" evidence="1">
    <location>
        <begin position="4"/>
        <end position="178"/>
    </location>
</feature>
<evidence type="ECO:0000313" key="2">
    <source>
        <dbReference type="EMBL" id="MCQ4924606.1"/>
    </source>
</evidence>
<evidence type="ECO:0000313" key="3">
    <source>
        <dbReference type="Proteomes" id="UP001524478"/>
    </source>
</evidence>
<evidence type="ECO:0000259" key="1">
    <source>
        <dbReference type="PROSITE" id="PS51186"/>
    </source>
</evidence>
<dbReference type="Pfam" id="PF00583">
    <property type="entry name" value="Acetyltransf_1"/>
    <property type="match status" value="1"/>
</dbReference>
<dbReference type="InterPro" id="IPR000182">
    <property type="entry name" value="GNAT_dom"/>
</dbReference>
<dbReference type="Proteomes" id="UP001524478">
    <property type="component" value="Unassembled WGS sequence"/>
</dbReference>
<dbReference type="SUPFAM" id="SSF55729">
    <property type="entry name" value="Acyl-CoA N-acyltransferases (Nat)"/>
    <property type="match status" value="1"/>
</dbReference>
<dbReference type="CDD" id="cd04301">
    <property type="entry name" value="NAT_SF"/>
    <property type="match status" value="1"/>
</dbReference>
<organism evidence="2 3">
    <name type="scientific">Tissierella carlieri</name>
    <dbReference type="NCBI Taxonomy" id="689904"/>
    <lineage>
        <taxon>Bacteria</taxon>
        <taxon>Bacillati</taxon>
        <taxon>Bacillota</taxon>
        <taxon>Tissierellia</taxon>
        <taxon>Tissierellales</taxon>
        <taxon>Tissierellaceae</taxon>
        <taxon>Tissierella</taxon>
    </lineage>
</organism>
<dbReference type="Gene3D" id="3.40.630.30">
    <property type="match status" value="1"/>
</dbReference>
<protein>
    <submittedName>
        <fullName evidence="2">GNAT family N-acetyltransferase</fullName>
    </submittedName>
</protein>
<name>A0ABT1SDQ2_9FIRM</name>
<keyword evidence="3" id="KW-1185">Reference proteome</keyword>